<feature type="transmembrane region" description="Helical" evidence="5">
    <location>
        <begin position="162"/>
        <end position="189"/>
    </location>
</feature>
<evidence type="ECO:0000256" key="4">
    <source>
        <dbReference type="ARBA" id="ARBA00023136"/>
    </source>
</evidence>
<keyword evidence="4 5" id="KW-0472">Membrane</keyword>
<evidence type="ECO:0000256" key="1">
    <source>
        <dbReference type="ARBA" id="ARBA00004141"/>
    </source>
</evidence>
<feature type="transmembrane region" description="Helical" evidence="5">
    <location>
        <begin position="250"/>
        <end position="273"/>
    </location>
</feature>
<dbReference type="GO" id="GO:0140359">
    <property type="term" value="F:ABC-type transporter activity"/>
    <property type="evidence" value="ECO:0007669"/>
    <property type="project" value="InterPro"/>
</dbReference>
<feature type="transmembrane region" description="Helical" evidence="5">
    <location>
        <begin position="80"/>
        <end position="102"/>
    </location>
</feature>
<gene>
    <name evidence="7" type="ORF">apy_06360</name>
</gene>
<evidence type="ECO:0000256" key="2">
    <source>
        <dbReference type="ARBA" id="ARBA00022692"/>
    </source>
</evidence>
<keyword evidence="3 5" id="KW-1133">Transmembrane helix</keyword>
<proteinExistence type="predicted"/>
<feature type="domain" description="ABC-2 type transporter transmembrane" evidence="6">
    <location>
        <begin position="34"/>
        <end position="236"/>
    </location>
</feature>
<dbReference type="PANTHER" id="PTHR43229:SF2">
    <property type="entry name" value="NODULATION PROTEIN J"/>
    <property type="match status" value="1"/>
</dbReference>
<feature type="transmembrane region" description="Helical" evidence="5">
    <location>
        <begin position="196"/>
        <end position="214"/>
    </location>
</feature>
<feature type="transmembrane region" description="Helical" evidence="5">
    <location>
        <begin position="42"/>
        <end position="60"/>
    </location>
</feature>
<dbReference type="Proteomes" id="UP000291213">
    <property type="component" value="Unassembled WGS sequence"/>
</dbReference>
<dbReference type="GO" id="GO:0016020">
    <property type="term" value="C:membrane"/>
    <property type="evidence" value="ECO:0007669"/>
    <property type="project" value="UniProtKB-SubCell"/>
</dbReference>
<dbReference type="Pfam" id="PF01061">
    <property type="entry name" value="ABC2_membrane"/>
    <property type="match status" value="1"/>
</dbReference>
<evidence type="ECO:0000259" key="6">
    <source>
        <dbReference type="Pfam" id="PF01061"/>
    </source>
</evidence>
<evidence type="ECO:0000313" key="7">
    <source>
        <dbReference type="EMBL" id="GBF08911.1"/>
    </source>
</evidence>
<keyword evidence="2 5" id="KW-0812">Transmembrane</keyword>
<name>A0A401H900_AERPX</name>
<feature type="transmembrane region" description="Helical" evidence="5">
    <location>
        <begin position="123"/>
        <end position="156"/>
    </location>
</feature>
<evidence type="ECO:0000256" key="5">
    <source>
        <dbReference type="SAM" id="Phobius"/>
    </source>
</evidence>
<comment type="caution">
    <text evidence="7">The sequence shown here is derived from an EMBL/GenBank/DDBJ whole genome shotgun (WGS) entry which is preliminary data.</text>
</comment>
<evidence type="ECO:0000256" key="3">
    <source>
        <dbReference type="ARBA" id="ARBA00022989"/>
    </source>
</evidence>
<accession>A0A401H900</accession>
<dbReference type="InterPro" id="IPR013525">
    <property type="entry name" value="ABC2_TM"/>
</dbReference>
<protein>
    <recommendedName>
        <fullName evidence="6">ABC-2 type transporter transmembrane domain-containing protein</fullName>
    </recommendedName>
</protein>
<comment type="subcellular location">
    <subcellularLocation>
        <location evidence="1">Membrane</location>
        <topology evidence="1">Multi-pass membrane protein</topology>
    </subcellularLocation>
</comment>
<dbReference type="InterPro" id="IPR051784">
    <property type="entry name" value="Nod_factor_ABC_transporter"/>
</dbReference>
<organism evidence="7 8">
    <name type="scientific">Aeropyrum pernix</name>
    <dbReference type="NCBI Taxonomy" id="56636"/>
    <lineage>
        <taxon>Archaea</taxon>
        <taxon>Thermoproteota</taxon>
        <taxon>Thermoprotei</taxon>
        <taxon>Desulfurococcales</taxon>
        <taxon>Desulfurococcaceae</taxon>
        <taxon>Aeropyrum</taxon>
    </lineage>
</organism>
<dbReference type="EMBL" id="BDMD01000033">
    <property type="protein sequence ID" value="GBF08911.1"/>
    <property type="molecule type" value="Genomic_DNA"/>
</dbReference>
<dbReference type="PANTHER" id="PTHR43229">
    <property type="entry name" value="NODULATION PROTEIN J"/>
    <property type="match status" value="1"/>
</dbReference>
<dbReference type="AlphaFoldDB" id="A0A401H900"/>
<sequence length="287" mass="31453">MRGIAAMSLGSHSAGKLFRVFLRLAIAEAEFRLMELRRNKQYTIITLSWPYLMMLSIYILGTSYGSIDYYRHVTGVEDPLIFLAVASAVAFTAVGIIDYTSNSLLWHRWLGTLPYVILASPRFTVYLLASGTALTVFSVAINYVSIAPLILVLGGLDSFFRLMVIVAIVLFGMIPLVGIAVVASLLSIVAREEGNVLGFLNPLLLLLSGVFYPVELLPRILEWASKIIPVTYVVESAKLVSGFDAPGVKAIYIVLYAFALMSLLYNVGGVLALEYLEKVAQRRGVSS</sequence>
<evidence type="ECO:0000313" key="8">
    <source>
        <dbReference type="Proteomes" id="UP000291213"/>
    </source>
</evidence>
<reference evidence="7 8" key="1">
    <citation type="submission" date="2017-02" db="EMBL/GenBank/DDBJ databases">
        <title>isolation and characterization of a novel temperate virus Aeropyrum globular virus 1 infecting hyperthermophilic archaeon Aeropyrum.</title>
        <authorList>
            <person name="Yumiya M."/>
            <person name="Yoshida T."/>
            <person name="Sako Y."/>
        </authorList>
    </citation>
    <scope>NUCLEOTIDE SEQUENCE [LARGE SCALE GENOMIC DNA]</scope>
    <source>
        <strain evidence="7 8">YK1-12-2013</strain>
    </source>
</reference>